<evidence type="ECO:0000259" key="4">
    <source>
        <dbReference type="Pfam" id="PF10432"/>
    </source>
</evidence>
<organism evidence="5 6">
    <name type="scientific">Kribbella antiqua</name>
    <dbReference type="NCBI Taxonomy" id="2512217"/>
    <lineage>
        <taxon>Bacteria</taxon>
        <taxon>Bacillati</taxon>
        <taxon>Actinomycetota</taxon>
        <taxon>Actinomycetes</taxon>
        <taxon>Propionibacteriales</taxon>
        <taxon>Kribbellaceae</taxon>
        <taxon>Kribbella</taxon>
    </lineage>
</organism>
<reference evidence="5 6" key="1">
    <citation type="journal article" date="2015" name="Stand. Genomic Sci.">
        <title>Genomic Encyclopedia of Bacterial and Archaeal Type Strains, Phase III: the genomes of soil and plant-associated and newly described type strains.</title>
        <authorList>
            <person name="Whitman W.B."/>
            <person name="Woyke T."/>
            <person name="Klenk H.P."/>
            <person name="Zhou Y."/>
            <person name="Lilburn T.G."/>
            <person name="Beck B.J."/>
            <person name="De Vos P."/>
            <person name="Vandamme P."/>
            <person name="Eisen J.A."/>
            <person name="Garrity G."/>
            <person name="Hugenholtz P."/>
            <person name="Kyrpides N.C."/>
        </authorList>
    </citation>
    <scope>NUCLEOTIDE SEQUENCE [LARGE SCALE GENOMIC DNA]</scope>
    <source>
        <strain evidence="5 6">VKM Ac-2541</strain>
    </source>
</reference>
<protein>
    <submittedName>
        <fullName evidence="5">Phosphoglucose isomerase-like protein</fullName>
    </submittedName>
</protein>
<dbReference type="GO" id="GO:0004476">
    <property type="term" value="F:mannose-6-phosphate isomerase activity"/>
    <property type="evidence" value="ECO:0007669"/>
    <property type="project" value="InterPro"/>
</dbReference>
<dbReference type="GO" id="GO:1901135">
    <property type="term" value="P:carbohydrate derivative metabolic process"/>
    <property type="evidence" value="ECO:0007669"/>
    <property type="project" value="InterPro"/>
</dbReference>
<keyword evidence="3" id="KW-0175">Coiled coil</keyword>
<evidence type="ECO:0000313" key="6">
    <source>
        <dbReference type="Proteomes" id="UP000295573"/>
    </source>
</evidence>
<evidence type="ECO:0000256" key="2">
    <source>
        <dbReference type="ARBA" id="ARBA00023235"/>
    </source>
</evidence>
<comment type="similarity">
    <text evidence="1">Belongs to the PGI/PMI family.</text>
</comment>
<dbReference type="SUPFAM" id="SSF53697">
    <property type="entry name" value="SIS domain"/>
    <property type="match status" value="1"/>
</dbReference>
<dbReference type="AlphaFoldDB" id="A0A4R2IQJ2"/>
<dbReference type="InterPro" id="IPR046348">
    <property type="entry name" value="SIS_dom_sf"/>
</dbReference>
<feature type="coiled-coil region" evidence="3">
    <location>
        <begin position="22"/>
        <end position="49"/>
    </location>
</feature>
<accession>A0A4R2IQJ2</accession>
<dbReference type="OrthoDB" id="5241724at2"/>
<evidence type="ECO:0000256" key="3">
    <source>
        <dbReference type="SAM" id="Coils"/>
    </source>
</evidence>
<evidence type="ECO:0000313" key="5">
    <source>
        <dbReference type="EMBL" id="TCO46922.1"/>
    </source>
</evidence>
<dbReference type="InterPro" id="IPR019490">
    <property type="entry name" value="Glu6P/Mann6P_isomerase_C"/>
</dbReference>
<dbReference type="Proteomes" id="UP000295573">
    <property type="component" value="Unassembled WGS sequence"/>
</dbReference>
<evidence type="ECO:0000256" key="1">
    <source>
        <dbReference type="ARBA" id="ARBA00010523"/>
    </source>
</evidence>
<dbReference type="EMBL" id="SLWR01000006">
    <property type="protein sequence ID" value="TCO46922.1"/>
    <property type="molecule type" value="Genomic_DNA"/>
</dbReference>
<dbReference type="RefSeq" id="WP_132150154.1">
    <property type="nucleotide sequence ID" value="NZ_SLWR01000006.1"/>
</dbReference>
<comment type="caution">
    <text evidence="5">The sequence shown here is derived from an EMBL/GenBank/DDBJ whole genome shotgun (WGS) entry which is preliminary data.</text>
</comment>
<name>A0A4R2IQJ2_9ACTN</name>
<dbReference type="GO" id="GO:0004347">
    <property type="term" value="F:glucose-6-phosphate isomerase activity"/>
    <property type="evidence" value="ECO:0007669"/>
    <property type="project" value="InterPro"/>
</dbReference>
<dbReference type="Gene3D" id="3.40.50.10490">
    <property type="entry name" value="Glucose-6-phosphate isomerase like protein, domain 1"/>
    <property type="match status" value="1"/>
</dbReference>
<keyword evidence="2 5" id="KW-0413">Isomerase</keyword>
<gene>
    <name evidence="5" type="ORF">EV646_106161</name>
</gene>
<sequence>MSVFDDTRLDDPAALEASDNLLRRLASAGARVRAELEAAEEALAKLDSDGFRPRAIVAAGRDARLVRAVLEPVCPVPFVAWPGPGLPGWTGPLDLVIVLGGATDDSDAISAAGEAVRRGCGLMVATPEDSPVAQASAGLRHAVRLPSQSDDQMATAVAVLQALHQMELGPVVDGKAVASMLDDVAIECSPNNDVASNPAKDLALMLADALPLVWGGSVLAARAARRVVEALRLASGRPALAADAGHLLPVLNQPPRDLFADPFDKPEELRPGLVILDDGVEDAGVAEHRRKLEQKAEGHDVRVHVVTQANGTDFARYAALTQHGRYAAAYLGIGLGRYGTPTDEELVEPGNPSEDPAW</sequence>
<dbReference type="GO" id="GO:0097367">
    <property type="term" value="F:carbohydrate derivative binding"/>
    <property type="evidence" value="ECO:0007669"/>
    <property type="project" value="InterPro"/>
</dbReference>
<feature type="domain" description="Bifunctional glucose-6-phosphate/mannose-6-phosphate isomerase C-terminal" evidence="4">
    <location>
        <begin position="196"/>
        <end position="337"/>
    </location>
</feature>
<keyword evidence="6" id="KW-1185">Reference proteome</keyword>
<dbReference type="GO" id="GO:0005975">
    <property type="term" value="P:carbohydrate metabolic process"/>
    <property type="evidence" value="ECO:0007669"/>
    <property type="project" value="InterPro"/>
</dbReference>
<dbReference type="Pfam" id="PF10432">
    <property type="entry name" value="bact-PGI_C"/>
    <property type="match status" value="1"/>
</dbReference>
<proteinExistence type="inferred from homology"/>